<dbReference type="Proteomes" id="UP001143910">
    <property type="component" value="Unassembled WGS sequence"/>
</dbReference>
<sequence length="444" mass="49947">MFDSFYQTDTSSPKHYILLSGLATILPLSAWINFINVPLVLHLFELTGEIPFWAWAVTPGGRQLLAEAPPADGSCVLDKFGAVSGFVCLDGRYGEKYFAANPETLRLCVACSKSTPVPNDHLNMKIIHNRVQQLEVIHVSRTSKKERPCTVRYFASATSLCGWVLLTLLSALAIYLHCWLMLAYLVVVPLTGATVYLIRGSKPRMLRMEESGSQYNRVAVVAKHMNANTWQVFYGESTVVNRLLNWPLKPEMHPVANNRFLLIVLQGLILAQWALTVFASASQGWDAFLITFWVAFSLFANACIFTPRRITSNWMKQHADLRLERFCTDLSSRRALLNTIVALNPDTFAFDEVKNQVDYTSLSSGGLSWIDPILKQGDDRTKWEEATWRAMLATRTGQYSENGESDGRGDDSGPLYWHKFIPEGIEVANRIKETAQLSGRLVRT</sequence>
<protein>
    <submittedName>
        <fullName evidence="1">Uncharacterized protein</fullName>
    </submittedName>
</protein>
<keyword evidence="2" id="KW-1185">Reference proteome</keyword>
<name>A0ACC1NJV5_9HYPO</name>
<reference evidence="1" key="1">
    <citation type="submission" date="2022-08" db="EMBL/GenBank/DDBJ databases">
        <title>Genome Sequence of Lecanicillium fungicola.</title>
        <authorList>
            <person name="Buettner E."/>
        </authorList>
    </citation>
    <scope>NUCLEOTIDE SEQUENCE</scope>
    <source>
        <strain evidence="1">Babe33</strain>
    </source>
</reference>
<accession>A0ACC1NJV5</accession>
<proteinExistence type="predicted"/>
<gene>
    <name evidence="1" type="ORF">NQ176_g3455</name>
</gene>
<evidence type="ECO:0000313" key="2">
    <source>
        <dbReference type="Proteomes" id="UP001143910"/>
    </source>
</evidence>
<organism evidence="1 2">
    <name type="scientific">Zarea fungicola</name>
    <dbReference type="NCBI Taxonomy" id="93591"/>
    <lineage>
        <taxon>Eukaryota</taxon>
        <taxon>Fungi</taxon>
        <taxon>Dikarya</taxon>
        <taxon>Ascomycota</taxon>
        <taxon>Pezizomycotina</taxon>
        <taxon>Sordariomycetes</taxon>
        <taxon>Hypocreomycetidae</taxon>
        <taxon>Hypocreales</taxon>
        <taxon>Cordycipitaceae</taxon>
        <taxon>Zarea</taxon>
    </lineage>
</organism>
<evidence type="ECO:0000313" key="1">
    <source>
        <dbReference type="EMBL" id="KAJ2979088.1"/>
    </source>
</evidence>
<comment type="caution">
    <text evidence="1">The sequence shown here is derived from an EMBL/GenBank/DDBJ whole genome shotgun (WGS) entry which is preliminary data.</text>
</comment>
<dbReference type="EMBL" id="JANJQO010000315">
    <property type="protein sequence ID" value="KAJ2979088.1"/>
    <property type="molecule type" value="Genomic_DNA"/>
</dbReference>